<protein>
    <submittedName>
        <fullName evidence="3">Putative membrane protein</fullName>
    </submittedName>
</protein>
<evidence type="ECO:0000256" key="2">
    <source>
        <dbReference type="SAM" id="Phobius"/>
    </source>
</evidence>
<dbReference type="AlphaFoldDB" id="A0A840ZMU8"/>
<evidence type="ECO:0000313" key="3">
    <source>
        <dbReference type="EMBL" id="MBB5758385.1"/>
    </source>
</evidence>
<gene>
    <name evidence="3" type="ORF">HNR00_003105</name>
</gene>
<feature type="compositionally biased region" description="Polar residues" evidence="1">
    <location>
        <begin position="439"/>
        <end position="459"/>
    </location>
</feature>
<dbReference type="Pfam" id="PF10011">
    <property type="entry name" value="DUF2254"/>
    <property type="match status" value="1"/>
</dbReference>
<keyword evidence="2" id="KW-0812">Transmembrane</keyword>
<comment type="caution">
    <text evidence="3">The sequence shown here is derived from an EMBL/GenBank/DDBJ whole genome shotgun (WGS) entry which is preliminary data.</text>
</comment>
<keyword evidence="2" id="KW-0472">Membrane</keyword>
<keyword evidence="4" id="KW-1185">Reference proteome</keyword>
<reference evidence="3 4" key="1">
    <citation type="submission" date="2020-08" db="EMBL/GenBank/DDBJ databases">
        <title>Genomic Encyclopedia of Type Strains, Phase IV (KMG-IV): sequencing the most valuable type-strain genomes for metagenomic binning, comparative biology and taxonomic classification.</title>
        <authorList>
            <person name="Goeker M."/>
        </authorList>
    </citation>
    <scope>NUCLEOTIDE SEQUENCE [LARGE SCALE GENOMIC DNA]</scope>
    <source>
        <strain evidence="3 4">DSM 2163</strain>
    </source>
</reference>
<organism evidence="3 4">
    <name type="scientific">Methylorubrum rhodinum</name>
    <dbReference type="NCBI Taxonomy" id="29428"/>
    <lineage>
        <taxon>Bacteria</taxon>
        <taxon>Pseudomonadati</taxon>
        <taxon>Pseudomonadota</taxon>
        <taxon>Alphaproteobacteria</taxon>
        <taxon>Hyphomicrobiales</taxon>
        <taxon>Methylobacteriaceae</taxon>
        <taxon>Methylorubrum</taxon>
    </lineage>
</organism>
<sequence>MKARLQAWVEFLGDQFWLRPALIVVGCLAAAQLGVWLETAHIAGYDASSPDKNWGYSGGAEGARALLSAVASSTIGVAGTTFSITIAALTLASGQMGPRLLRNFTRDARNQVVLGIFLGTFAYALMVLRTVRTVQESPFVPHLAISGAIALALLSIATLVWFVHHIATGINVETVVDAVHRDLCDAVGARTLDAADTQPPAETPGGSPVAATDGGYLQAFDVDGLADWAHEHGVVMALRVRPGHYVPNGFPVAYMSAGVEGTGDAVRRALTFGRRPAALQDLEYSIRQLVEIAVRALSPGINDPMTAGSVVDHLGDALCRVAPRHLPTGAVVRENRVVLVHPVTDYDGLCDAMLHMIRQNAAGSVHVLARMLDVLARVSEVERLSDRVSTLARHADLVIAAARRDVPDPDDLADLEQRYARFVQVRAGAVGRMAPPATSMGTVSSKGGDRTGSSEGLTS</sequence>
<evidence type="ECO:0000256" key="1">
    <source>
        <dbReference type="SAM" id="MobiDB-lite"/>
    </source>
</evidence>
<dbReference type="InterPro" id="IPR018723">
    <property type="entry name" value="DUF2254_membrane"/>
</dbReference>
<feature type="transmembrane region" description="Helical" evidence="2">
    <location>
        <begin position="112"/>
        <end position="131"/>
    </location>
</feature>
<dbReference type="EMBL" id="JACHOP010000013">
    <property type="protein sequence ID" value="MBB5758385.1"/>
    <property type="molecule type" value="Genomic_DNA"/>
</dbReference>
<feature type="transmembrane region" description="Helical" evidence="2">
    <location>
        <begin position="21"/>
        <end position="45"/>
    </location>
</feature>
<feature type="region of interest" description="Disordered" evidence="1">
    <location>
        <begin position="433"/>
        <end position="459"/>
    </location>
</feature>
<dbReference type="RefSeq" id="WP_183570769.1">
    <property type="nucleotide sequence ID" value="NZ_JACHOP010000013.1"/>
</dbReference>
<dbReference type="Proteomes" id="UP000583454">
    <property type="component" value="Unassembled WGS sequence"/>
</dbReference>
<keyword evidence="2" id="KW-1133">Transmembrane helix</keyword>
<feature type="transmembrane region" description="Helical" evidence="2">
    <location>
        <begin position="143"/>
        <end position="163"/>
    </location>
</feature>
<accession>A0A840ZMU8</accession>
<feature type="transmembrane region" description="Helical" evidence="2">
    <location>
        <begin position="65"/>
        <end position="91"/>
    </location>
</feature>
<name>A0A840ZMU8_9HYPH</name>
<evidence type="ECO:0000313" key="4">
    <source>
        <dbReference type="Proteomes" id="UP000583454"/>
    </source>
</evidence>
<proteinExistence type="predicted"/>